<dbReference type="GO" id="GO:0072380">
    <property type="term" value="C:TRC complex"/>
    <property type="evidence" value="ECO:0007669"/>
    <property type="project" value="TreeGrafter"/>
</dbReference>
<dbReference type="InterPro" id="IPR019734">
    <property type="entry name" value="TPR_rpt"/>
</dbReference>
<keyword evidence="2 3" id="KW-0802">TPR repeat</keyword>
<dbReference type="Pfam" id="PF13371">
    <property type="entry name" value="TPR_9"/>
    <property type="match status" value="1"/>
</dbReference>
<sequence>MRFFACLLTASLSLVAYPIHAQDAARPRTPPTTRTLPRPSTTDDLFDRLAKARSEDEAKGIASLIERRWARSGSDTADLLYSRAAEAFEEKDYPLSVELLDRILTLQPGWAEAWYRRAIVFYQLDDPVGAMADLHQALTLEPRHFGAWTGLGHIYLASDDKPHALEAYRRALKLNPQESTIQVIVSHLDHEVDGLDL</sequence>
<organism evidence="5 6">
    <name type="scientific">Microvirga alba</name>
    <dbReference type="NCBI Taxonomy" id="2791025"/>
    <lineage>
        <taxon>Bacteria</taxon>
        <taxon>Pseudomonadati</taxon>
        <taxon>Pseudomonadota</taxon>
        <taxon>Alphaproteobacteria</taxon>
        <taxon>Hyphomicrobiales</taxon>
        <taxon>Methylobacteriaceae</taxon>
        <taxon>Microvirga</taxon>
    </lineage>
</organism>
<name>A0A931BT74_9HYPH</name>
<dbReference type="PANTHER" id="PTHR45831">
    <property type="entry name" value="LD24721P"/>
    <property type="match status" value="1"/>
</dbReference>
<feature type="signal peptide" evidence="4">
    <location>
        <begin position="1"/>
        <end position="21"/>
    </location>
</feature>
<dbReference type="AlphaFoldDB" id="A0A931BT74"/>
<proteinExistence type="predicted"/>
<evidence type="ECO:0000256" key="3">
    <source>
        <dbReference type="PROSITE-ProRule" id="PRU00339"/>
    </source>
</evidence>
<dbReference type="Pfam" id="PF00515">
    <property type="entry name" value="TPR_1"/>
    <property type="match status" value="1"/>
</dbReference>
<dbReference type="PANTHER" id="PTHR45831:SF2">
    <property type="entry name" value="LD24721P"/>
    <property type="match status" value="1"/>
</dbReference>
<gene>
    <name evidence="5" type="ORF">I2H38_15425</name>
</gene>
<feature type="chain" id="PRO_5037748477" evidence="4">
    <location>
        <begin position="22"/>
        <end position="197"/>
    </location>
</feature>
<protein>
    <submittedName>
        <fullName evidence="5">Tetratricopeptide repeat protein</fullName>
    </submittedName>
</protein>
<keyword evidence="4" id="KW-0732">Signal</keyword>
<dbReference type="GO" id="GO:0016020">
    <property type="term" value="C:membrane"/>
    <property type="evidence" value="ECO:0007669"/>
    <property type="project" value="TreeGrafter"/>
</dbReference>
<dbReference type="PROSITE" id="PS50293">
    <property type="entry name" value="TPR_REGION"/>
    <property type="match status" value="1"/>
</dbReference>
<dbReference type="PROSITE" id="PS50005">
    <property type="entry name" value="TPR"/>
    <property type="match status" value="2"/>
</dbReference>
<dbReference type="Proteomes" id="UP000599312">
    <property type="component" value="Unassembled WGS sequence"/>
</dbReference>
<dbReference type="EMBL" id="JADQDO010000008">
    <property type="protein sequence ID" value="MBF9234765.1"/>
    <property type="molecule type" value="Genomic_DNA"/>
</dbReference>
<evidence type="ECO:0000313" key="6">
    <source>
        <dbReference type="Proteomes" id="UP000599312"/>
    </source>
</evidence>
<accession>A0A931BT74</accession>
<keyword evidence="6" id="KW-1185">Reference proteome</keyword>
<dbReference type="GO" id="GO:0006620">
    <property type="term" value="P:post-translational protein targeting to endoplasmic reticulum membrane"/>
    <property type="evidence" value="ECO:0007669"/>
    <property type="project" value="TreeGrafter"/>
</dbReference>
<keyword evidence="1" id="KW-0677">Repeat</keyword>
<dbReference type="Gene3D" id="1.25.40.10">
    <property type="entry name" value="Tetratricopeptide repeat domain"/>
    <property type="match status" value="1"/>
</dbReference>
<evidence type="ECO:0000256" key="1">
    <source>
        <dbReference type="ARBA" id="ARBA00022737"/>
    </source>
</evidence>
<feature type="repeat" description="TPR" evidence="3">
    <location>
        <begin position="145"/>
        <end position="178"/>
    </location>
</feature>
<evidence type="ECO:0000313" key="5">
    <source>
        <dbReference type="EMBL" id="MBF9234765.1"/>
    </source>
</evidence>
<dbReference type="SMART" id="SM00028">
    <property type="entry name" value="TPR"/>
    <property type="match status" value="3"/>
</dbReference>
<evidence type="ECO:0000256" key="4">
    <source>
        <dbReference type="SAM" id="SignalP"/>
    </source>
</evidence>
<evidence type="ECO:0000256" key="2">
    <source>
        <dbReference type="ARBA" id="ARBA00022803"/>
    </source>
</evidence>
<reference evidence="5" key="1">
    <citation type="submission" date="2020-11" db="EMBL/GenBank/DDBJ databases">
        <authorList>
            <person name="Kim M.K."/>
        </authorList>
    </citation>
    <scope>NUCLEOTIDE SEQUENCE</scope>
    <source>
        <strain evidence="5">BT350</strain>
    </source>
</reference>
<dbReference type="InterPro" id="IPR047150">
    <property type="entry name" value="SGT"/>
</dbReference>
<dbReference type="GO" id="GO:0060090">
    <property type="term" value="F:molecular adaptor activity"/>
    <property type="evidence" value="ECO:0007669"/>
    <property type="project" value="TreeGrafter"/>
</dbReference>
<comment type="caution">
    <text evidence="5">The sequence shown here is derived from an EMBL/GenBank/DDBJ whole genome shotgun (WGS) entry which is preliminary data.</text>
</comment>
<dbReference type="SUPFAM" id="SSF48452">
    <property type="entry name" value="TPR-like"/>
    <property type="match status" value="1"/>
</dbReference>
<dbReference type="InterPro" id="IPR011990">
    <property type="entry name" value="TPR-like_helical_dom_sf"/>
</dbReference>
<feature type="repeat" description="TPR" evidence="3">
    <location>
        <begin position="111"/>
        <end position="144"/>
    </location>
</feature>